<comment type="caution">
    <text evidence="11">The sequence shown here is derived from an EMBL/GenBank/DDBJ whole genome shotgun (WGS) entry which is preliminary data.</text>
</comment>
<keyword evidence="7" id="KW-0505">Motor protein</keyword>
<dbReference type="InterPro" id="IPR027408">
    <property type="entry name" value="PNPase/RNase_PH_dom_sf"/>
</dbReference>
<dbReference type="InterPro" id="IPR036345">
    <property type="entry name" value="ExoRNase_PH_dom2_sf"/>
</dbReference>
<evidence type="ECO:0000313" key="12">
    <source>
        <dbReference type="Proteomes" id="UP001259832"/>
    </source>
</evidence>
<dbReference type="InterPro" id="IPR015847">
    <property type="entry name" value="ExoRNase_PH_dom2"/>
</dbReference>
<dbReference type="InterPro" id="IPR027417">
    <property type="entry name" value="P-loop_NTPase"/>
</dbReference>
<feature type="compositionally biased region" description="Basic residues" evidence="9">
    <location>
        <begin position="479"/>
        <end position="495"/>
    </location>
</feature>
<sequence length="1217" mass="133650">MALRDEHDFLSENERQFLANCLRQPPHVRADGRELLQQRKIRVQFRRSESESQAEVQLGRTRVIGNVHGEIVPPFPDRPTEGFLHFAVELSPMASPSFEATASAGRGAASSVAAAELARLVERGVRESRALDTEALAVVAGEKVWSITCHVHVVDHGGNLVDAASLAAIAALMHYRRPEVAVKEGTNGGVTVYSVDEHAAVPLSLHHIPISISFCFLLPAANTHNSNGDDDEMDADEDGEPIIFMDPTDREERITDARMSFTFNSFRELCAVHKIGGAAISQSTVLRCANVAAARVVELTTFLKEEEEAADKEAVQRRRALLRGRAFADVSSTLDEESAQSTVEQVDLGAMTDFSTLHAPIALRDDPTKEETAQQVTSMAELLESLETAAEVAEEEPKPAAAGLAMTEAARNEFRQLANSATVRDLIHGKKEQPPKPVHSAKKKTVVESDSDSEEEGGVLQSEFGTISKPKEPVDTKPKSKPVKKKPAKKGRKKAVVSSSDEDDDEDMDLSAAIKRKTTKRVRVCIRVRPTTSNHATERLEQVAHHGAVAINEQEQSISVVTNTASGGGTSFRFDHVLSSAIDQSGVFRSVGAEVVDGALSGYNGCILAYGQTGAGKTFTMSGGGPRRRFEDRGLIARALSRVFQRTQHDAGHSYVLRISYLEIYNDRLIDLLSSDVSSHTIGTASNGLVIQENARGQTFVRGLTKTLVANEEQALDLVFQGETNRAVAEHALNAASTRSHCIFTLYLERKRSAMSSDMIDEDGRGDGDSFSEDNVVYSKLHLVDLAGSERMKKTLTDASSTRANEACYINRSLTFLEQVVLALGCKNRAHVPFRQTPLTNLLKDSLGGNCSTLLVACVWPAPTHADQTLATLRFAARMRRVKTQAVVNVIASGSGAAGSKLASEERAMYRDEIRRLREELVLYDSISGLTRSNHEDKESLQTENLRRQQINSFLADIDQVPPVQSLQQVQQLLQTFRLICLEQREALEPTANQTRTTGSKMVAQIRALRGHTPPGIRSASAPSSTNHGDNNENENSGDGVVTRLPPLVSGNQILLRDKEQQRITSIRAPRETDKELFEQFKAVGGADPGAEALRDLEQTKQNLREAKSQYTALALTINRVKLEIDGCTMQLQELRDRATPGQQSGEDKAELLNLPLLQLQDAKKRYRAAFEQLQEKKAEVSYLAKIKTQMLQQVALQFQAWRDRHETALADEWRPG</sequence>
<reference evidence="11" key="1">
    <citation type="submission" date="2023-08" db="EMBL/GenBank/DDBJ databases">
        <title>Reference Genome Resource for the Citrus Pathogen Phytophthora citrophthora.</title>
        <authorList>
            <person name="Moller H."/>
            <person name="Coetzee B."/>
            <person name="Rose L.J."/>
            <person name="Van Niekerk J.M."/>
        </authorList>
    </citation>
    <scope>NUCLEOTIDE SEQUENCE</scope>
    <source>
        <strain evidence="11">STE-U-9442</strain>
    </source>
</reference>
<name>A0AAD9G1J5_9STRA</name>
<dbReference type="GO" id="GO:0005737">
    <property type="term" value="C:cytoplasm"/>
    <property type="evidence" value="ECO:0007669"/>
    <property type="project" value="UniProtKB-SubCell"/>
</dbReference>
<feature type="domain" description="Kinesin motor" evidence="10">
    <location>
        <begin position="521"/>
        <end position="882"/>
    </location>
</feature>
<feature type="region of interest" description="Disordered" evidence="9">
    <location>
        <begin position="1011"/>
        <end position="1044"/>
    </location>
</feature>
<dbReference type="InterPro" id="IPR019821">
    <property type="entry name" value="Kinesin_motor_CS"/>
</dbReference>
<keyword evidence="5 8" id="KW-0175">Coiled coil</keyword>
<evidence type="ECO:0000256" key="6">
    <source>
        <dbReference type="ARBA" id="ARBA00023242"/>
    </source>
</evidence>
<dbReference type="Pfam" id="PF01138">
    <property type="entry name" value="RNase_PH"/>
    <property type="match status" value="1"/>
</dbReference>
<dbReference type="Proteomes" id="UP001259832">
    <property type="component" value="Unassembled WGS sequence"/>
</dbReference>
<keyword evidence="2" id="KW-0963">Cytoplasm</keyword>
<dbReference type="InterPro" id="IPR056524">
    <property type="entry name" value="KIF6/9_C"/>
</dbReference>
<evidence type="ECO:0000256" key="7">
    <source>
        <dbReference type="PROSITE-ProRule" id="PRU00283"/>
    </source>
</evidence>
<dbReference type="GO" id="GO:0007052">
    <property type="term" value="P:mitotic spindle organization"/>
    <property type="evidence" value="ECO:0007669"/>
    <property type="project" value="TreeGrafter"/>
</dbReference>
<proteinExistence type="inferred from homology"/>
<dbReference type="PANTHER" id="PTHR47969">
    <property type="entry name" value="CHROMOSOME-ASSOCIATED KINESIN KIF4A-RELATED"/>
    <property type="match status" value="1"/>
</dbReference>
<evidence type="ECO:0000256" key="2">
    <source>
        <dbReference type="ARBA" id="ARBA00022490"/>
    </source>
</evidence>
<comment type="subcellular location">
    <subcellularLocation>
        <location evidence="1">Cytoplasm</location>
    </subcellularLocation>
</comment>
<dbReference type="Gene3D" id="3.30.230.70">
    <property type="entry name" value="GHMP Kinase, N-terminal domain"/>
    <property type="match status" value="1"/>
</dbReference>
<dbReference type="GO" id="GO:0000178">
    <property type="term" value="C:exosome (RNase complex)"/>
    <property type="evidence" value="ECO:0007669"/>
    <property type="project" value="InterPro"/>
</dbReference>
<evidence type="ECO:0000313" key="11">
    <source>
        <dbReference type="EMBL" id="KAK1930227.1"/>
    </source>
</evidence>
<dbReference type="InterPro" id="IPR020568">
    <property type="entry name" value="Ribosomal_Su5_D2-typ_SF"/>
</dbReference>
<dbReference type="SMART" id="SM00129">
    <property type="entry name" value="KISc"/>
    <property type="match status" value="1"/>
</dbReference>
<dbReference type="InterPro" id="IPR027640">
    <property type="entry name" value="Kinesin-like_fam"/>
</dbReference>
<dbReference type="InterPro" id="IPR001247">
    <property type="entry name" value="ExoRNase_PH_dom1"/>
</dbReference>
<feature type="coiled-coil region" evidence="8">
    <location>
        <begin position="1090"/>
        <end position="1180"/>
    </location>
</feature>
<dbReference type="SUPFAM" id="SSF55666">
    <property type="entry name" value="Ribonuclease PH domain 2-like"/>
    <property type="match status" value="1"/>
</dbReference>
<gene>
    <name evidence="11" type="ORF">P3T76_014187</name>
</gene>
<dbReference type="Pfam" id="PF00225">
    <property type="entry name" value="Kinesin"/>
    <property type="match status" value="1"/>
</dbReference>
<keyword evidence="4 7" id="KW-0067">ATP-binding</keyword>
<dbReference type="InterPro" id="IPR001752">
    <property type="entry name" value="Kinesin_motor_dom"/>
</dbReference>
<dbReference type="PROSITE" id="PS00411">
    <property type="entry name" value="KINESIN_MOTOR_1"/>
    <property type="match status" value="1"/>
</dbReference>
<feature type="region of interest" description="Disordered" evidence="9">
    <location>
        <begin position="429"/>
        <end position="507"/>
    </location>
</feature>
<dbReference type="PROSITE" id="PS50067">
    <property type="entry name" value="KINESIN_MOTOR_2"/>
    <property type="match status" value="1"/>
</dbReference>
<comment type="similarity">
    <text evidence="7">Belongs to the TRAFAC class myosin-kinesin ATPase superfamily. Kinesin family.</text>
</comment>
<accession>A0AAD9G1J5</accession>
<keyword evidence="12" id="KW-1185">Reference proteome</keyword>
<dbReference type="AlphaFoldDB" id="A0AAD9G1J5"/>
<dbReference type="GO" id="GO:0007018">
    <property type="term" value="P:microtubule-based movement"/>
    <property type="evidence" value="ECO:0007669"/>
    <property type="project" value="InterPro"/>
</dbReference>
<dbReference type="EMBL" id="JASMQC010000040">
    <property type="protein sequence ID" value="KAK1930227.1"/>
    <property type="molecule type" value="Genomic_DNA"/>
</dbReference>
<evidence type="ECO:0000259" key="10">
    <source>
        <dbReference type="PROSITE" id="PS50067"/>
    </source>
</evidence>
<keyword evidence="6" id="KW-0539">Nucleus</keyword>
<dbReference type="GO" id="GO:0003777">
    <property type="term" value="F:microtubule motor activity"/>
    <property type="evidence" value="ECO:0007669"/>
    <property type="project" value="InterPro"/>
</dbReference>
<dbReference type="GO" id="GO:0005524">
    <property type="term" value="F:ATP binding"/>
    <property type="evidence" value="ECO:0007669"/>
    <property type="project" value="UniProtKB-UniRule"/>
</dbReference>
<dbReference type="PANTHER" id="PTHR47969:SF15">
    <property type="entry name" value="CHROMOSOME-ASSOCIATED KINESIN KIF4A-RELATED"/>
    <property type="match status" value="1"/>
</dbReference>
<evidence type="ECO:0000256" key="5">
    <source>
        <dbReference type="ARBA" id="ARBA00023054"/>
    </source>
</evidence>
<protein>
    <submittedName>
        <fullName evidence="11">Kinesin-like protein KIF9</fullName>
    </submittedName>
</protein>
<evidence type="ECO:0000256" key="9">
    <source>
        <dbReference type="SAM" id="MobiDB-lite"/>
    </source>
</evidence>
<dbReference type="SUPFAM" id="SSF52540">
    <property type="entry name" value="P-loop containing nucleoside triphosphate hydrolases"/>
    <property type="match status" value="1"/>
</dbReference>
<dbReference type="Gene3D" id="3.40.850.10">
    <property type="entry name" value="Kinesin motor domain"/>
    <property type="match status" value="1"/>
</dbReference>
<dbReference type="InterPro" id="IPR033100">
    <property type="entry name" value="Rrp45"/>
</dbReference>
<evidence type="ECO:0000256" key="8">
    <source>
        <dbReference type="SAM" id="Coils"/>
    </source>
</evidence>
<dbReference type="Pfam" id="PF03725">
    <property type="entry name" value="RNase_PH_C"/>
    <property type="match status" value="1"/>
</dbReference>
<dbReference type="GO" id="GO:0008017">
    <property type="term" value="F:microtubule binding"/>
    <property type="evidence" value="ECO:0007669"/>
    <property type="project" value="InterPro"/>
</dbReference>
<dbReference type="InterPro" id="IPR036961">
    <property type="entry name" value="Kinesin_motor_dom_sf"/>
</dbReference>
<dbReference type="Pfam" id="PF23735">
    <property type="entry name" value="KIF9"/>
    <property type="match status" value="1"/>
</dbReference>
<dbReference type="GO" id="GO:0006396">
    <property type="term" value="P:RNA processing"/>
    <property type="evidence" value="ECO:0007669"/>
    <property type="project" value="InterPro"/>
</dbReference>
<dbReference type="CDD" id="cd11368">
    <property type="entry name" value="RNase_PH_RRP45"/>
    <property type="match status" value="1"/>
</dbReference>
<evidence type="ECO:0000256" key="4">
    <source>
        <dbReference type="ARBA" id="ARBA00022840"/>
    </source>
</evidence>
<dbReference type="PRINTS" id="PR00380">
    <property type="entry name" value="KINESINHEAVY"/>
</dbReference>
<dbReference type="GO" id="GO:0051231">
    <property type="term" value="P:spindle elongation"/>
    <property type="evidence" value="ECO:0007669"/>
    <property type="project" value="TreeGrafter"/>
</dbReference>
<feature type="compositionally biased region" description="Basic and acidic residues" evidence="9">
    <location>
        <begin position="469"/>
        <end position="478"/>
    </location>
</feature>
<keyword evidence="3 7" id="KW-0547">Nucleotide-binding</keyword>
<organism evidence="11 12">
    <name type="scientific">Phytophthora citrophthora</name>
    <dbReference type="NCBI Taxonomy" id="4793"/>
    <lineage>
        <taxon>Eukaryota</taxon>
        <taxon>Sar</taxon>
        <taxon>Stramenopiles</taxon>
        <taxon>Oomycota</taxon>
        <taxon>Peronosporomycetes</taxon>
        <taxon>Peronosporales</taxon>
        <taxon>Peronosporaceae</taxon>
        <taxon>Phytophthora</taxon>
    </lineage>
</organism>
<evidence type="ECO:0000256" key="1">
    <source>
        <dbReference type="ARBA" id="ARBA00004496"/>
    </source>
</evidence>
<dbReference type="GO" id="GO:0005875">
    <property type="term" value="C:microtubule associated complex"/>
    <property type="evidence" value="ECO:0007669"/>
    <property type="project" value="TreeGrafter"/>
</dbReference>
<feature type="binding site" evidence="7">
    <location>
        <begin position="611"/>
        <end position="618"/>
    </location>
    <ligand>
        <name>ATP</name>
        <dbReference type="ChEBI" id="CHEBI:30616"/>
    </ligand>
</feature>
<dbReference type="SUPFAM" id="SSF54211">
    <property type="entry name" value="Ribosomal protein S5 domain 2-like"/>
    <property type="match status" value="1"/>
</dbReference>
<evidence type="ECO:0000256" key="3">
    <source>
        <dbReference type="ARBA" id="ARBA00022741"/>
    </source>
</evidence>